<accession>A0AA39WFQ9</accession>
<sequence>MGYHQGDDLDDYLRNNGSYAGDYYPSGRLSSAGRSSLAGDTSARGSQPLGNVYQFDARGSQYRDANPFLPNGAKDNLPDAQPGANFAQGYPQADFFPESTQDVQLPGSSFKTPGFSQGFSSYYGTALPEPKPFGEAAGTQDDSHSWLFNVSPIAMGDVMRHDPRCGNAPGWFNTFMDFCWLSPLVTTAPPPAHFRGGHPVVTAICPSFYAMERRWAKRVALQNFGGSLLSAW</sequence>
<keyword evidence="3" id="KW-1185">Reference proteome</keyword>
<evidence type="ECO:0000256" key="1">
    <source>
        <dbReference type="SAM" id="MobiDB-lite"/>
    </source>
</evidence>
<comment type="caution">
    <text evidence="2">The sequence shown here is derived from an EMBL/GenBank/DDBJ whole genome shotgun (WGS) entry which is preliminary data.</text>
</comment>
<proteinExistence type="predicted"/>
<gene>
    <name evidence="2" type="ORF">B0T14DRAFT_593022</name>
</gene>
<organism evidence="2 3">
    <name type="scientific">Immersiella caudata</name>
    <dbReference type="NCBI Taxonomy" id="314043"/>
    <lineage>
        <taxon>Eukaryota</taxon>
        <taxon>Fungi</taxon>
        <taxon>Dikarya</taxon>
        <taxon>Ascomycota</taxon>
        <taxon>Pezizomycotina</taxon>
        <taxon>Sordariomycetes</taxon>
        <taxon>Sordariomycetidae</taxon>
        <taxon>Sordariales</taxon>
        <taxon>Lasiosphaeriaceae</taxon>
        <taxon>Immersiella</taxon>
    </lineage>
</organism>
<protein>
    <submittedName>
        <fullName evidence="2">Uncharacterized protein</fullName>
    </submittedName>
</protein>
<feature type="compositionally biased region" description="Low complexity" evidence="1">
    <location>
        <begin position="30"/>
        <end position="39"/>
    </location>
</feature>
<dbReference type="AlphaFoldDB" id="A0AA39WFQ9"/>
<evidence type="ECO:0000313" key="3">
    <source>
        <dbReference type="Proteomes" id="UP001175000"/>
    </source>
</evidence>
<dbReference type="EMBL" id="JAULSU010000006">
    <property type="protein sequence ID" value="KAK0614548.1"/>
    <property type="molecule type" value="Genomic_DNA"/>
</dbReference>
<evidence type="ECO:0000313" key="2">
    <source>
        <dbReference type="EMBL" id="KAK0614548.1"/>
    </source>
</evidence>
<name>A0AA39WFQ9_9PEZI</name>
<reference evidence="2" key="1">
    <citation type="submission" date="2023-06" db="EMBL/GenBank/DDBJ databases">
        <title>Genome-scale phylogeny and comparative genomics of the fungal order Sordariales.</title>
        <authorList>
            <consortium name="Lawrence Berkeley National Laboratory"/>
            <person name="Hensen N."/>
            <person name="Bonometti L."/>
            <person name="Westerberg I."/>
            <person name="Brannstrom I.O."/>
            <person name="Guillou S."/>
            <person name="Cros-Aarteil S."/>
            <person name="Calhoun S."/>
            <person name="Haridas S."/>
            <person name="Kuo A."/>
            <person name="Mondo S."/>
            <person name="Pangilinan J."/>
            <person name="Riley R."/>
            <person name="Labutti K."/>
            <person name="Andreopoulos B."/>
            <person name="Lipzen A."/>
            <person name="Chen C."/>
            <person name="Yanf M."/>
            <person name="Daum C."/>
            <person name="Ng V."/>
            <person name="Clum A."/>
            <person name="Steindorff A."/>
            <person name="Ohm R."/>
            <person name="Martin F."/>
            <person name="Silar P."/>
            <person name="Natvig D."/>
            <person name="Lalanne C."/>
            <person name="Gautier V."/>
            <person name="Ament-Velasquez S.L."/>
            <person name="Kruys A."/>
            <person name="Hutchinson M.I."/>
            <person name="Powell A.J."/>
            <person name="Barry K."/>
            <person name="Miller A.N."/>
            <person name="Grigoriev I.V."/>
            <person name="Debuchy R."/>
            <person name="Gladieux P."/>
            <person name="Thoren M.H."/>
            <person name="Johannesson H."/>
        </authorList>
    </citation>
    <scope>NUCLEOTIDE SEQUENCE</scope>
    <source>
        <strain evidence="2">CBS 606.72</strain>
    </source>
</reference>
<dbReference type="Proteomes" id="UP001175000">
    <property type="component" value="Unassembled WGS sequence"/>
</dbReference>
<feature type="region of interest" description="Disordered" evidence="1">
    <location>
        <begin position="30"/>
        <end position="51"/>
    </location>
</feature>